<keyword evidence="2" id="KW-1003">Cell membrane</keyword>
<feature type="transmembrane region" description="Helical" evidence="7">
    <location>
        <begin position="66"/>
        <end position="99"/>
    </location>
</feature>
<evidence type="ECO:0000256" key="1">
    <source>
        <dbReference type="ARBA" id="ARBA00004651"/>
    </source>
</evidence>
<gene>
    <name evidence="9" type="ORF">J0P97_00680</name>
</gene>
<evidence type="ECO:0000256" key="5">
    <source>
        <dbReference type="ARBA" id="ARBA00023136"/>
    </source>
</evidence>
<dbReference type="RefSeq" id="WP_215485849.1">
    <property type="nucleotide sequence ID" value="NZ_BAAAPJ010000001.1"/>
</dbReference>
<evidence type="ECO:0000259" key="8">
    <source>
        <dbReference type="Pfam" id="PF13515"/>
    </source>
</evidence>
<comment type="similarity">
    <text evidence="6">Belongs to the YccS/YhfK family.</text>
</comment>
<evidence type="ECO:0000256" key="4">
    <source>
        <dbReference type="ARBA" id="ARBA00022989"/>
    </source>
</evidence>
<feature type="transmembrane region" description="Helical" evidence="7">
    <location>
        <begin position="138"/>
        <end position="158"/>
    </location>
</feature>
<keyword evidence="3 7" id="KW-0812">Transmembrane</keyword>
<organism evidence="9 10">
    <name type="scientific">Microbacterium flavum</name>
    <dbReference type="NCBI Taxonomy" id="415216"/>
    <lineage>
        <taxon>Bacteria</taxon>
        <taxon>Bacillati</taxon>
        <taxon>Actinomycetota</taxon>
        <taxon>Actinomycetes</taxon>
        <taxon>Micrococcales</taxon>
        <taxon>Microbacteriaceae</taxon>
        <taxon>Microbacterium</taxon>
    </lineage>
</organism>
<evidence type="ECO:0000256" key="7">
    <source>
        <dbReference type="SAM" id="Phobius"/>
    </source>
</evidence>
<feature type="transmembrane region" description="Helical" evidence="7">
    <location>
        <begin position="111"/>
        <end position="132"/>
    </location>
</feature>
<dbReference type="Proteomes" id="UP000740605">
    <property type="component" value="Unassembled WGS sequence"/>
</dbReference>
<sequence>MNWSLRAPRRSPLLQVAKSAAATLCAWLVAGWLIPGPPPVFAAIAALLTVQPSINQSFGRGIERTVGVVAGVVVASAIGLLLGGGFWAIALAIACALLLSWALRATPGTANQVAISAMLVLALGTATPGYAADRILETLLGAAIGLLVNIAFVPPLALGPARARVAALTADAADALDRLGDALVRPQDGDALPLLLAQARAVRGSVSSAEQVIADARDSLALNPRARRARADVDAFEEHVARLSAIVTQVAGMTRAFVDDYDATISADAEVVAIAEQLHRAAHDLRLSDAGIGDGVHVDGAADDAGAGRAPEPPALTRPLEVHAAPPRHWVLIGSLMVDLRRIHDALAPQD</sequence>
<dbReference type="Pfam" id="PF13515">
    <property type="entry name" value="FUSC_2"/>
    <property type="match status" value="1"/>
</dbReference>
<proteinExistence type="inferred from homology"/>
<comment type="caution">
    <text evidence="9">The sequence shown here is derived from an EMBL/GenBank/DDBJ whole genome shotgun (WGS) entry which is preliminary data.</text>
</comment>
<evidence type="ECO:0000256" key="3">
    <source>
        <dbReference type="ARBA" id="ARBA00022692"/>
    </source>
</evidence>
<dbReference type="EMBL" id="JAFLHG010000001">
    <property type="protein sequence ID" value="MBT8796590.1"/>
    <property type="molecule type" value="Genomic_DNA"/>
</dbReference>
<evidence type="ECO:0000313" key="9">
    <source>
        <dbReference type="EMBL" id="MBT8796590.1"/>
    </source>
</evidence>
<keyword evidence="10" id="KW-1185">Reference proteome</keyword>
<evidence type="ECO:0000313" key="10">
    <source>
        <dbReference type="Proteomes" id="UP000740605"/>
    </source>
</evidence>
<dbReference type="PANTHER" id="PTHR30509">
    <property type="entry name" value="P-HYDROXYBENZOIC ACID EFFLUX PUMP SUBUNIT-RELATED"/>
    <property type="match status" value="1"/>
</dbReference>
<comment type="subcellular location">
    <subcellularLocation>
        <location evidence="1">Cell membrane</location>
        <topology evidence="1">Multi-pass membrane protein</topology>
    </subcellularLocation>
</comment>
<evidence type="ECO:0000256" key="2">
    <source>
        <dbReference type="ARBA" id="ARBA00022475"/>
    </source>
</evidence>
<feature type="domain" description="Integral membrane bound transporter" evidence="8">
    <location>
        <begin position="26"/>
        <end position="148"/>
    </location>
</feature>
<reference evidence="9 10" key="1">
    <citation type="submission" date="2021-03" db="EMBL/GenBank/DDBJ databases">
        <title>Microbacterium pauli sp. nov., isolated from microfiltered milk.</title>
        <authorList>
            <person name="Bellassi P."/>
            <person name="Fontana A."/>
            <person name="Callegari M.L."/>
            <person name="Lorenzo M."/>
            <person name="Cappa F."/>
        </authorList>
    </citation>
    <scope>NUCLEOTIDE SEQUENCE [LARGE SCALE GENOMIC DNA]</scope>
    <source>
        <strain evidence="9 10">DSM 18909</strain>
    </source>
</reference>
<evidence type="ECO:0000256" key="6">
    <source>
        <dbReference type="ARBA" id="ARBA00043993"/>
    </source>
</evidence>
<dbReference type="InterPro" id="IPR049453">
    <property type="entry name" value="Memb_transporter_dom"/>
</dbReference>
<accession>A0ABS5XPY5</accession>
<name>A0ABS5XPY5_9MICO</name>
<dbReference type="PANTHER" id="PTHR30509:SF9">
    <property type="entry name" value="MULTIDRUG RESISTANCE PROTEIN MDTO"/>
    <property type="match status" value="1"/>
</dbReference>
<keyword evidence="4 7" id="KW-1133">Transmembrane helix</keyword>
<protein>
    <submittedName>
        <fullName evidence="9">FUSC family protein</fullName>
    </submittedName>
</protein>
<keyword evidence="5 7" id="KW-0472">Membrane</keyword>